<sequence length="98" mass="11141">MVYLHIAIRDVKRWVWMMMEEGMYAFNLFRNTQQDGLVCAVPEERSVPSFVAGPHWQFGGRLDGSETPLGFDAQAAMTGVRFNGFYIFASFPKDAAQQ</sequence>
<dbReference type="AlphaFoldDB" id="A0A1G5LK04"/>
<accession>A0A1G5LK04</accession>
<dbReference type="Proteomes" id="UP000199569">
    <property type="component" value="Unassembled WGS sequence"/>
</dbReference>
<dbReference type="EMBL" id="FMVJ01000020">
    <property type="protein sequence ID" value="SCZ13146.1"/>
    <property type="molecule type" value="Genomic_DNA"/>
</dbReference>
<gene>
    <name evidence="1" type="ORF">SAMN02927923_04419</name>
</gene>
<name>A0A1G5LK04_9HYPH</name>
<dbReference type="STRING" id="549386.SAMN02927923_04419"/>
<proteinExistence type="predicted"/>
<organism evidence="1 2">
    <name type="scientific">Microvirga guangxiensis</name>
    <dbReference type="NCBI Taxonomy" id="549386"/>
    <lineage>
        <taxon>Bacteria</taxon>
        <taxon>Pseudomonadati</taxon>
        <taxon>Pseudomonadota</taxon>
        <taxon>Alphaproteobacteria</taxon>
        <taxon>Hyphomicrobiales</taxon>
        <taxon>Methylobacteriaceae</taxon>
        <taxon>Microvirga</taxon>
    </lineage>
</organism>
<evidence type="ECO:0000313" key="2">
    <source>
        <dbReference type="Proteomes" id="UP000199569"/>
    </source>
</evidence>
<evidence type="ECO:0000313" key="1">
    <source>
        <dbReference type="EMBL" id="SCZ13146.1"/>
    </source>
</evidence>
<protein>
    <submittedName>
        <fullName evidence="1">Uncharacterized protein</fullName>
    </submittedName>
</protein>
<keyword evidence="2" id="KW-1185">Reference proteome</keyword>
<reference evidence="1 2" key="1">
    <citation type="submission" date="2016-10" db="EMBL/GenBank/DDBJ databases">
        <authorList>
            <person name="de Groot N.N."/>
        </authorList>
    </citation>
    <scope>NUCLEOTIDE SEQUENCE [LARGE SCALE GENOMIC DNA]</scope>
    <source>
        <strain evidence="1 2">CGMCC 1.7666</strain>
    </source>
</reference>